<protein>
    <recommendedName>
        <fullName evidence="4">Excreted virulence factor EspC (Type VII ESX diderm)</fullName>
    </recommendedName>
</protein>
<dbReference type="RefSeq" id="WP_377394774.1">
    <property type="nucleotide sequence ID" value="NZ_JBHSAN010000054.1"/>
</dbReference>
<keyword evidence="3" id="KW-1185">Reference proteome</keyword>
<organism evidence="2 3">
    <name type="scientific">Prauserella oleivorans</name>
    <dbReference type="NCBI Taxonomy" id="1478153"/>
    <lineage>
        <taxon>Bacteria</taxon>
        <taxon>Bacillati</taxon>
        <taxon>Actinomycetota</taxon>
        <taxon>Actinomycetes</taxon>
        <taxon>Pseudonocardiales</taxon>
        <taxon>Pseudonocardiaceae</taxon>
        <taxon>Prauserella</taxon>
    </lineage>
</organism>
<evidence type="ECO:0008006" key="4">
    <source>
        <dbReference type="Google" id="ProtNLM"/>
    </source>
</evidence>
<dbReference type="Proteomes" id="UP001597478">
    <property type="component" value="Unassembled WGS sequence"/>
</dbReference>
<reference evidence="3" key="1">
    <citation type="journal article" date="2019" name="Int. J. Syst. Evol. Microbiol.">
        <title>The Global Catalogue of Microorganisms (GCM) 10K type strain sequencing project: providing services to taxonomists for standard genome sequencing and annotation.</title>
        <authorList>
            <consortium name="The Broad Institute Genomics Platform"/>
            <consortium name="The Broad Institute Genome Sequencing Center for Infectious Disease"/>
            <person name="Wu L."/>
            <person name="Ma J."/>
        </authorList>
    </citation>
    <scope>NUCLEOTIDE SEQUENCE [LARGE SCALE GENOMIC DNA]</scope>
    <source>
        <strain evidence="3">IBRC-M 10906</strain>
    </source>
</reference>
<evidence type="ECO:0000313" key="3">
    <source>
        <dbReference type="Proteomes" id="UP001597478"/>
    </source>
</evidence>
<dbReference type="EMBL" id="JBHUOF010000049">
    <property type="protein sequence ID" value="MFD2803182.1"/>
    <property type="molecule type" value="Genomic_DNA"/>
</dbReference>
<evidence type="ECO:0000313" key="2">
    <source>
        <dbReference type="EMBL" id="MFD2803182.1"/>
    </source>
</evidence>
<evidence type="ECO:0000256" key="1">
    <source>
        <dbReference type="SAM" id="MobiDB-lite"/>
    </source>
</evidence>
<name>A0ABW5WJA7_9PSEU</name>
<comment type="caution">
    <text evidence="2">The sequence shown here is derived from an EMBL/GenBank/DDBJ whole genome shotgun (WGS) entry which is preliminary data.</text>
</comment>
<proteinExistence type="predicted"/>
<sequence>MLRDLTPPEEETTLSRIGHGVLDVVGLIPGVGEIADGANAAWYAGQGRYADAAIAGAAAIPFAGSAATGAKAVDRTTDAAKAARHVPTSSISGRDLNRSLASETR</sequence>
<dbReference type="CDD" id="cd20745">
    <property type="entry name" value="FIX_RhsA_AHH_HNH-like"/>
    <property type="match status" value="1"/>
</dbReference>
<feature type="region of interest" description="Disordered" evidence="1">
    <location>
        <begin position="77"/>
        <end position="105"/>
    </location>
</feature>
<gene>
    <name evidence="2" type="ORF">ACFS2C_27710</name>
</gene>
<accession>A0ABW5WJA7</accession>